<dbReference type="InterPro" id="IPR036259">
    <property type="entry name" value="MFS_trans_sf"/>
</dbReference>
<dbReference type="GO" id="GO:0016020">
    <property type="term" value="C:membrane"/>
    <property type="evidence" value="ECO:0007669"/>
    <property type="project" value="UniProtKB-SubCell"/>
</dbReference>
<feature type="transmembrane region" description="Helical" evidence="5">
    <location>
        <begin position="423"/>
        <end position="445"/>
    </location>
</feature>
<keyword evidence="2 5" id="KW-0812">Transmembrane</keyword>
<dbReference type="InterPro" id="IPR005829">
    <property type="entry name" value="Sugar_transporter_CS"/>
</dbReference>
<keyword evidence="3 5" id="KW-1133">Transmembrane helix</keyword>
<evidence type="ECO:0000256" key="2">
    <source>
        <dbReference type="ARBA" id="ARBA00022692"/>
    </source>
</evidence>
<proteinExistence type="predicted"/>
<evidence type="ECO:0000256" key="4">
    <source>
        <dbReference type="ARBA" id="ARBA00023136"/>
    </source>
</evidence>
<dbReference type="AlphaFoldDB" id="A0A226DYC3"/>
<dbReference type="Pfam" id="PF00083">
    <property type="entry name" value="Sugar_tr"/>
    <property type="match status" value="1"/>
</dbReference>
<dbReference type="Proteomes" id="UP000198287">
    <property type="component" value="Unassembled WGS sequence"/>
</dbReference>
<keyword evidence="8" id="KW-1185">Reference proteome</keyword>
<dbReference type="InterPro" id="IPR020846">
    <property type="entry name" value="MFS_dom"/>
</dbReference>
<accession>A0A226DYC3</accession>
<gene>
    <name evidence="7" type="ORF">Fcan01_14789</name>
</gene>
<reference evidence="7 8" key="1">
    <citation type="submission" date="2015-12" db="EMBL/GenBank/DDBJ databases">
        <title>The genome of Folsomia candida.</title>
        <authorList>
            <person name="Faddeeva A."/>
            <person name="Derks M.F."/>
            <person name="Anvar Y."/>
            <person name="Smit S."/>
            <person name="Van Straalen N."/>
            <person name="Roelofs D."/>
        </authorList>
    </citation>
    <scope>NUCLEOTIDE SEQUENCE [LARGE SCALE GENOMIC DNA]</scope>
    <source>
        <strain evidence="7 8">VU population</strain>
        <tissue evidence="7">Whole body</tissue>
    </source>
</reference>
<feature type="transmembrane region" description="Helical" evidence="5">
    <location>
        <begin position="188"/>
        <end position="206"/>
    </location>
</feature>
<comment type="subcellular location">
    <subcellularLocation>
        <location evidence="1">Membrane</location>
        <topology evidence="1">Multi-pass membrane protein</topology>
    </subcellularLocation>
</comment>
<dbReference type="PROSITE" id="PS50850">
    <property type="entry name" value="MFS"/>
    <property type="match status" value="1"/>
</dbReference>
<dbReference type="Gene3D" id="1.20.1250.20">
    <property type="entry name" value="MFS general substrate transporter like domains"/>
    <property type="match status" value="1"/>
</dbReference>
<sequence length="517" mass="57632">MGDKIDFRVPSPEIPLNKMDNNDRKVAENNTLKVENVYEQLGGFSRFQLFATVVILCLEIPGAMVALSPILTTTTHVDFYCETNDSSISLVAKDDLCTNSCINGELKAKPPFKSIVQEWNLICEKSWISDFLTSLFMIGSALGPLITAQIADRFGRKPAFFLVCILLSASGIFASQSTSIPMYAASKLFSGLAAGGCMVAHMNYLMEFLTPSWRIICGCVSLWPVGEMLLALVGYLSPDWRTLSWASIVPALLLILTFPWLYESPRWLLCKNETKKAGVIFNKISAWNNRPEISEESLLLLQESVLRSASDKEVFQNRWTAFKDRKILMCISIFFFAWFANALTYYGISFNMKNIDGNPYLNVFLLGLLDSPAELSGMYFSNRFGRKSSFIGFLIVSVCCLVPLAGIHLIYDTQSIKMHFGTVILILCLAARFFNETSFAIMTCFTGESFPTIVRSICFSICTIASSVGGVLSPQMAYFGTFWASGPYIVFSVTCIISCMLSLKLEETRKLPLHDVN</sequence>
<comment type="caution">
    <text evidence="7">The sequence shown here is derived from an EMBL/GenBank/DDBJ whole genome shotgun (WGS) entry which is preliminary data.</text>
</comment>
<dbReference type="PROSITE" id="PS00217">
    <property type="entry name" value="SUGAR_TRANSPORT_2"/>
    <property type="match status" value="1"/>
</dbReference>
<evidence type="ECO:0000256" key="1">
    <source>
        <dbReference type="ARBA" id="ARBA00004141"/>
    </source>
</evidence>
<dbReference type="GO" id="GO:0022857">
    <property type="term" value="F:transmembrane transporter activity"/>
    <property type="evidence" value="ECO:0007669"/>
    <property type="project" value="InterPro"/>
</dbReference>
<feature type="transmembrane region" description="Helical" evidence="5">
    <location>
        <begin position="159"/>
        <end position="176"/>
    </location>
</feature>
<dbReference type="PANTHER" id="PTHR24064">
    <property type="entry name" value="SOLUTE CARRIER FAMILY 22 MEMBER"/>
    <property type="match status" value="1"/>
</dbReference>
<name>A0A226DYC3_FOLCA</name>
<feature type="domain" description="Major facilitator superfamily (MFS) profile" evidence="6">
    <location>
        <begin position="54"/>
        <end position="510"/>
    </location>
</feature>
<feature type="transmembrane region" description="Helical" evidence="5">
    <location>
        <begin position="457"/>
        <end position="476"/>
    </location>
</feature>
<feature type="transmembrane region" description="Helical" evidence="5">
    <location>
        <begin position="482"/>
        <end position="503"/>
    </location>
</feature>
<dbReference type="OrthoDB" id="2261376at2759"/>
<evidence type="ECO:0000256" key="5">
    <source>
        <dbReference type="SAM" id="Phobius"/>
    </source>
</evidence>
<evidence type="ECO:0000313" key="8">
    <source>
        <dbReference type="Proteomes" id="UP000198287"/>
    </source>
</evidence>
<feature type="transmembrane region" description="Helical" evidence="5">
    <location>
        <begin position="392"/>
        <end position="411"/>
    </location>
</feature>
<feature type="transmembrane region" description="Helical" evidence="5">
    <location>
        <begin position="49"/>
        <end position="70"/>
    </location>
</feature>
<keyword evidence="4 5" id="KW-0472">Membrane</keyword>
<feature type="transmembrane region" description="Helical" evidence="5">
    <location>
        <begin position="242"/>
        <end position="262"/>
    </location>
</feature>
<feature type="transmembrane region" description="Helical" evidence="5">
    <location>
        <begin position="213"/>
        <end position="236"/>
    </location>
</feature>
<protein>
    <submittedName>
        <fullName evidence="7">Organic cation transporter protein</fullName>
    </submittedName>
</protein>
<feature type="transmembrane region" description="Helical" evidence="5">
    <location>
        <begin position="327"/>
        <end position="348"/>
    </location>
</feature>
<evidence type="ECO:0000256" key="3">
    <source>
        <dbReference type="ARBA" id="ARBA00022989"/>
    </source>
</evidence>
<dbReference type="OMA" id="CEKSWIS"/>
<dbReference type="InterPro" id="IPR005828">
    <property type="entry name" value="MFS_sugar_transport-like"/>
</dbReference>
<evidence type="ECO:0000259" key="6">
    <source>
        <dbReference type="PROSITE" id="PS50850"/>
    </source>
</evidence>
<organism evidence="7 8">
    <name type="scientific">Folsomia candida</name>
    <name type="common">Springtail</name>
    <dbReference type="NCBI Taxonomy" id="158441"/>
    <lineage>
        <taxon>Eukaryota</taxon>
        <taxon>Metazoa</taxon>
        <taxon>Ecdysozoa</taxon>
        <taxon>Arthropoda</taxon>
        <taxon>Hexapoda</taxon>
        <taxon>Collembola</taxon>
        <taxon>Entomobryomorpha</taxon>
        <taxon>Isotomoidea</taxon>
        <taxon>Isotomidae</taxon>
        <taxon>Proisotominae</taxon>
        <taxon>Folsomia</taxon>
    </lineage>
</organism>
<evidence type="ECO:0000313" key="7">
    <source>
        <dbReference type="EMBL" id="OXA50028.1"/>
    </source>
</evidence>
<dbReference type="EMBL" id="LNIX01000009">
    <property type="protein sequence ID" value="OXA50028.1"/>
    <property type="molecule type" value="Genomic_DNA"/>
</dbReference>
<dbReference type="SUPFAM" id="SSF103473">
    <property type="entry name" value="MFS general substrate transporter"/>
    <property type="match status" value="1"/>
</dbReference>